<dbReference type="Gene3D" id="3.30.70.1710">
    <property type="match status" value="1"/>
</dbReference>
<name>A0ABS9EY43_9BACT</name>
<evidence type="ECO:0000313" key="2">
    <source>
        <dbReference type="Proteomes" id="UP001200932"/>
    </source>
</evidence>
<protein>
    <submittedName>
        <fullName evidence="1">Uncharacterized protein</fullName>
    </submittedName>
</protein>
<dbReference type="EMBL" id="JAKGUF010000007">
    <property type="protein sequence ID" value="MCF4144962.1"/>
    <property type="molecule type" value="Genomic_DNA"/>
</dbReference>
<accession>A0ABS9EY43</accession>
<evidence type="ECO:0000313" key="1">
    <source>
        <dbReference type="EMBL" id="MCF4144962.1"/>
    </source>
</evidence>
<sequence length="100" mass="10794">MLSYELIVKPSDTAKRMMLRRVPSSEKKRIEAARWGAVLLLQGQVAELVAAVDDGVKRAPVEAVEILGNCPQHIQTVALIGGVSECRASLDGLKEGGRLK</sequence>
<dbReference type="InterPro" id="IPR037233">
    <property type="entry name" value="CcmK-like_sf"/>
</dbReference>
<reference evidence="1 2" key="1">
    <citation type="submission" date="2022-01" db="EMBL/GenBank/DDBJ databases">
        <title>Dethiosulfovibrio faecalis sp. nov., a novel proteolytic, non-sulfur-reducing bacterium isolated from a marine aquaculture solid waste bioreactor.</title>
        <authorList>
            <person name="Grabowski S."/>
            <person name="Apolinario E."/>
            <person name="Schneider N."/>
            <person name="Marshall C.W."/>
            <person name="Sowers K.R."/>
        </authorList>
    </citation>
    <scope>NUCLEOTIDE SEQUENCE [LARGE SCALE GENOMIC DNA]</scope>
    <source>
        <strain evidence="1 2">DSM 12590</strain>
    </source>
</reference>
<organism evidence="1 2">
    <name type="scientific">Dethiosulfovibrio acidaminovorans</name>
    <dbReference type="NCBI Taxonomy" id="133535"/>
    <lineage>
        <taxon>Bacteria</taxon>
        <taxon>Thermotogati</taxon>
        <taxon>Synergistota</taxon>
        <taxon>Synergistia</taxon>
        <taxon>Synergistales</taxon>
        <taxon>Dethiosulfovibrionaceae</taxon>
        <taxon>Dethiosulfovibrio</taxon>
    </lineage>
</organism>
<keyword evidence="2" id="KW-1185">Reference proteome</keyword>
<comment type="caution">
    <text evidence="1">The sequence shown here is derived from an EMBL/GenBank/DDBJ whole genome shotgun (WGS) entry which is preliminary data.</text>
</comment>
<proteinExistence type="predicted"/>
<dbReference type="RefSeq" id="WP_236114894.1">
    <property type="nucleotide sequence ID" value="NZ_JAKGUF010000007.1"/>
</dbReference>
<dbReference type="Proteomes" id="UP001200932">
    <property type="component" value="Unassembled WGS sequence"/>
</dbReference>
<gene>
    <name evidence="1" type="ORF">L2W31_06440</name>
</gene>